<name>A0A7K0BTX2_9ACTN</name>
<evidence type="ECO:0000313" key="2">
    <source>
        <dbReference type="Proteomes" id="UP000487268"/>
    </source>
</evidence>
<organism evidence="1 2">
    <name type="scientific">Actinomadura macrotermitis</name>
    <dbReference type="NCBI Taxonomy" id="2585200"/>
    <lineage>
        <taxon>Bacteria</taxon>
        <taxon>Bacillati</taxon>
        <taxon>Actinomycetota</taxon>
        <taxon>Actinomycetes</taxon>
        <taxon>Streptosporangiales</taxon>
        <taxon>Thermomonosporaceae</taxon>
        <taxon>Actinomadura</taxon>
    </lineage>
</organism>
<gene>
    <name evidence="1" type="ORF">ACRB68_21950</name>
</gene>
<accession>A0A7K0BTX2</accession>
<comment type="caution">
    <text evidence="1">The sequence shown here is derived from an EMBL/GenBank/DDBJ whole genome shotgun (WGS) entry which is preliminary data.</text>
</comment>
<protein>
    <submittedName>
        <fullName evidence="1">Uncharacterized protein</fullName>
    </submittedName>
</protein>
<keyword evidence="2" id="KW-1185">Reference proteome</keyword>
<sequence length="82" mass="9357">MPSTERSPRELREALRRIENRTQFFRTRQAAAATPQARAAVAWDQWRALIRDAPEGLAVRLADELTATINGQLRELAREADQ</sequence>
<dbReference type="RefSeq" id="WP_153531955.1">
    <property type="nucleotide sequence ID" value="NZ_WEGH01000001.1"/>
</dbReference>
<evidence type="ECO:0000313" key="1">
    <source>
        <dbReference type="EMBL" id="MQY04144.1"/>
    </source>
</evidence>
<proteinExistence type="predicted"/>
<dbReference type="AlphaFoldDB" id="A0A7K0BTX2"/>
<dbReference type="Proteomes" id="UP000487268">
    <property type="component" value="Unassembled WGS sequence"/>
</dbReference>
<dbReference type="EMBL" id="WEGH01000001">
    <property type="protein sequence ID" value="MQY04144.1"/>
    <property type="molecule type" value="Genomic_DNA"/>
</dbReference>
<reference evidence="1 2" key="1">
    <citation type="submission" date="2019-10" db="EMBL/GenBank/DDBJ databases">
        <title>Actinomadura rubteroloni sp. nov. and Actinomadura macrotermitis sp. nov., isolated from the gut of fungus growing-termite Macrotermes natalensis.</title>
        <authorList>
            <person name="Benndorf R."/>
            <person name="Martin K."/>
            <person name="Kuefner M."/>
            <person name="De Beer W."/>
            <person name="Kaster A.-K."/>
            <person name="Vollmers J."/>
            <person name="Poulsen M."/>
            <person name="Beemelmanns C."/>
        </authorList>
    </citation>
    <scope>NUCLEOTIDE SEQUENCE [LARGE SCALE GENOMIC DNA]</scope>
    <source>
        <strain evidence="1 2">RB68</strain>
    </source>
</reference>